<sequence length="144" mass="15533">MRQYVSIETDGQGIDLVQCNYFNSAARLATLRSGLRRGSAHVGTGAGYGDANGTPLVRPPLVQPPWKQSSSAPCPHIIDMTCVMNGEGETIRIGGQGNNRDQSPSSTLAFTHSILIVKSKQLDTGVLRHLHPQHNYITVLSILV</sequence>
<accession>A0A9Q8T055</accession>
<dbReference type="Proteomes" id="UP000830671">
    <property type="component" value="Chromosome 6"/>
</dbReference>
<evidence type="ECO:0000313" key="1">
    <source>
        <dbReference type="EMBL" id="UQC86834.1"/>
    </source>
</evidence>
<dbReference type="AlphaFoldDB" id="A0A9Q8T055"/>
<dbReference type="EMBL" id="CP019478">
    <property type="protein sequence ID" value="UQC86834.1"/>
    <property type="molecule type" value="Genomic_DNA"/>
</dbReference>
<gene>
    <name evidence="1" type="ORF">CLUP02_12336</name>
</gene>
<name>A0A9Q8T055_9PEZI</name>
<organism evidence="1 2">
    <name type="scientific">Colletotrichum lupini</name>
    <dbReference type="NCBI Taxonomy" id="145971"/>
    <lineage>
        <taxon>Eukaryota</taxon>
        <taxon>Fungi</taxon>
        <taxon>Dikarya</taxon>
        <taxon>Ascomycota</taxon>
        <taxon>Pezizomycotina</taxon>
        <taxon>Sordariomycetes</taxon>
        <taxon>Hypocreomycetidae</taxon>
        <taxon>Glomerellales</taxon>
        <taxon>Glomerellaceae</taxon>
        <taxon>Colletotrichum</taxon>
        <taxon>Colletotrichum acutatum species complex</taxon>
    </lineage>
</organism>
<dbReference type="KEGG" id="clup:CLUP02_12336"/>
<protein>
    <submittedName>
        <fullName evidence="1">Uncharacterized protein</fullName>
    </submittedName>
</protein>
<reference evidence="1" key="1">
    <citation type="journal article" date="2021" name="Mol. Plant Microbe Interact.">
        <title>Complete Genome Sequence of the Plant-Pathogenic Fungus Colletotrichum lupini.</title>
        <authorList>
            <person name="Baroncelli R."/>
            <person name="Pensec F."/>
            <person name="Da Lio D."/>
            <person name="Boufleur T."/>
            <person name="Vicente I."/>
            <person name="Sarrocco S."/>
            <person name="Picot A."/>
            <person name="Baraldi E."/>
            <person name="Sukno S."/>
            <person name="Thon M."/>
            <person name="Le Floch G."/>
        </authorList>
    </citation>
    <scope>NUCLEOTIDE SEQUENCE</scope>
    <source>
        <strain evidence="1">IMI 504893</strain>
    </source>
</reference>
<dbReference type="GeneID" id="73346310"/>
<keyword evidence="2" id="KW-1185">Reference proteome</keyword>
<evidence type="ECO:0000313" key="2">
    <source>
        <dbReference type="Proteomes" id="UP000830671"/>
    </source>
</evidence>
<dbReference type="RefSeq" id="XP_049148445.1">
    <property type="nucleotide sequence ID" value="XM_049291300.1"/>
</dbReference>
<proteinExistence type="predicted"/>